<name>K2F529_9BACT</name>
<comment type="caution">
    <text evidence="1">The sequence shown here is derived from an EMBL/GenBank/DDBJ whole genome shotgun (WGS) entry which is preliminary data.</text>
</comment>
<dbReference type="Pfam" id="PF13783">
    <property type="entry name" value="DUF4177"/>
    <property type="match status" value="1"/>
</dbReference>
<dbReference type="InterPro" id="IPR025234">
    <property type="entry name" value="YjzH-like"/>
</dbReference>
<gene>
    <name evidence="1" type="ORF">ACD_4C00405G0003</name>
</gene>
<dbReference type="AlphaFoldDB" id="K2F529"/>
<dbReference type="EMBL" id="AMFJ01000921">
    <property type="protein sequence ID" value="EKE26156.1"/>
    <property type="molecule type" value="Genomic_DNA"/>
</dbReference>
<sequence length="70" mass="8176">MKQYKVAIYQESLLGSLFLGQSKIDPIKFTNFLNLHAQEGYRVVTIEKEIRRMLLLFSREAMVAVLEKDI</sequence>
<protein>
    <recommendedName>
        <fullName evidence="2">DUF4177 domain-containing protein</fullName>
    </recommendedName>
</protein>
<evidence type="ECO:0000313" key="1">
    <source>
        <dbReference type="EMBL" id="EKE26156.1"/>
    </source>
</evidence>
<organism evidence="1">
    <name type="scientific">uncultured bacterium</name>
    <name type="common">gcode 4</name>
    <dbReference type="NCBI Taxonomy" id="1234023"/>
    <lineage>
        <taxon>Bacteria</taxon>
        <taxon>environmental samples</taxon>
    </lineage>
</organism>
<evidence type="ECO:0008006" key="2">
    <source>
        <dbReference type="Google" id="ProtNLM"/>
    </source>
</evidence>
<proteinExistence type="predicted"/>
<accession>K2F529</accession>
<reference evidence="1" key="1">
    <citation type="journal article" date="2012" name="Science">
        <title>Fermentation, hydrogen, and sulfur metabolism in multiple uncultivated bacterial phyla.</title>
        <authorList>
            <person name="Wrighton K.C."/>
            <person name="Thomas B.C."/>
            <person name="Sharon I."/>
            <person name="Miller C.S."/>
            <person name="Castelle C.J."/>
            <person name="VerBerkmoes N.C."/>
            <person name="Wilkins M.J."/>
            <person name="Hettich R.L."/>
            <person name="Lipton M.S."/>
            <person name="Williams K.H."/>
            <person name="Long P.E."/>
            <person name="Banfield J.F."/>
        </authorList>
    </citation>
    <scope>NUCLEOTIDE SEQUENCE [LARGE SCALE GENOMIC DNA]</scope>
</reference>